<organism evidence="1">
    <name type="scientific">freshwater metagenome</name>
    <dbReference type="NCBI Taxonomy" id="449393"/>
    <lineage>
        <taxon>unclassified sequences</taxon>
        <taxon>metagenomes</taxon>
        <taxon>ecological metagenomes</taxon>
    </lineage>
</organism>
<sequence>MKNVLRVVGVLAISMSSLAVSPVSATTAKLSWHAPTRIAPPLGETWSIACTTDTCFAATSTGLLQSTDHAAWTRSTSSVVATSTIGEIFCDAYGSTCEAFTQQGASFITANNGATWSKGVSLSSLVGKNYLNGVTCVANRFCVAHYGPMFGKESFARATLSGATLGTWTKLTTPTIYGAGGINCPTTTNCIVGGNETSAYSSKSELLLSRNGGLTWTKSTAGSFTLASLDVTCAADGSALCLATGNSKASQLASAVGFVLSSTDYGVTWHRSVLANSVSDFQDAVCVTSTNCLGRSGAETGSGFFATQYTTVQSTDGGVTWTAAPSLPTSVDPSLVTCANGHGCFLILNESPISIYYSSDFSSWSSTTFPLASTDVYGTTCVTSTVCFTTSFPRGGAANSPLEVYESTNGGSTWVYRSTLPDWLLYVRKISCLSTTTCVAIGSKATGDATILRTSDAGTTWSAMDLGALDTAKTTITGVSCVAAHCVVAGYLVTGSNFTDISGVLLDSTDAGSTWRSVSVTLNGTFRDVSCATATACIAVGGSFPNGSSMQPVVFGTSDGATWTHRSTGTKGGAFSIVSCTSVSNCAYAGIDGNYNFLLASSTSGMTFTSKTYKNSTGAYLSCHATLCVAGLVSDSTDKPTYLVSTNSGKTFTTQTPIDKSLQADSVEDVTCPSETFCLGTTYSGRFTKFSK</sequence>
<dbReference type="InterPro" id="IPR015943">
    <property type="entry name" value="WD40/YVTN_repeat-like_dom_sf"/>
</dbReference>
<reference evidence="1" key="1">
    <citation type="submission" date="2020-05" db="EMBL/GenBank/DDBJ databases">
        <authorList>
            <person name="Chiriac C."/>
            <person name="Salcher M."/>
            <person name="Ghai R."/>
            <person name="Kavagutti S V."/>
        </authorList>
    </citation>
    <scope>NUCLEOTIDE SEQUENCE</scope>
</reference>
<dbReference type="SUPFAM" id="SSF110296">
    <property type="entry name" value="Oligoxyloglucan reducing end-specific cellobiohydrolase"/>
    <property type="match status" value="2"/>
</dbReference>
<proteinExistence type="predicted"/>
<protein>
    <submittedName>
        <fullName evidence="1">Unannotated protein</fullName>
    </submittedName>
</protein>
<name>A0A6J6W1X2_9ZZZZ</name>
<dbReference type="AlphaFoldDB" id="A0A6J6W1X2"/>
<evidence type="ECO:0000313" key="1">
    <source>
        <dbReference type="EMBL" id="CAB4778380.1"/>
    </source>
</evidence>
<dbReference type="CDD" id="cd15482">
    <property type="entry name" value="Sialidase_non-viral"/>
    <property type="match status" value="1"/>
</dbReference>
<dbReference type="EMBL" id="CAFAAB010000025">
    <property type="protein sequence ID" value="CAB4778380.1"/>
    <property type="molecule type" value="Genomic_DNA"/>
</dbReference>
<gene>
    <name evidence="1" type="ORF">UFOPK2958_00352</name>
</gene>
<accession>A0A6J6W1X2</accession>
<dbReference type="Gene3D" id="2.130.10.10">
    <property type="entry name" value="YVTN repeat-like/Quinoprotein amine dehydrogenase"/>
    <property type="match status" value="3"/>
</dbReference>